<comment type="subcellular location">
    <subcellularLocation>
        <location evidence="2">Secreted</location>
    </subcellularLocation>
</comment>
<dbReference type="SUPFAM" id="SSF81296">
    <property type="entry name" value="E set domains"/>
    <property type="match status" value="1"/>
</dbReference>
<evidence type="ECO:0000256" key="5">
    <source>
        <dbReference type="ARBA" id="ARBA00022723"/>
    </source>
</evidence>
<dbReference type="GO" id="GO:0046872">
    <property type="term" value="F:metal ion binding"/>
    <property type="evidence" value="ECO:0007669"/>
    <property type="project" value="UniProtKB-KW"/>
</dbReference>
<comment type="cofactor">
    <cofactor evidence="1">
        <name>Cu(2+)</name>
        <dbReference type="ChEBI" id="CHEBI:29036"/>
    </cofactor>
</comment>
<dbReference type="InterPro" id="IPR037020">
    <property type="entry name" value="Hemocyanin_C_sf"/>
</dbReference>
<dbReference type="InterPro" id="IPR013788">
    <property type="entry name" value="Hemocyanin/hexamerin"/>
</dbReference>
<evidence type="ECO:0000256" key="6">
    <source>
        <dbReference type="ARBA" id="ARBA00023002"/>
    </source>
</evidence>
<comment type="similarity">
    <text evidence="3">Belongs to the tyrosinase family.</text>
</comment>
<dbReference type="InterPro" id="IPR036697">
    <property type="entry name" value="Hemocyanin_N_sf"/>
</dbReference>
<dbReference type="Pfam" id="PF03722">
    <property type="entry name" value="Hemocyanin_N"/>
    <property type="match status" value="1"/>
</dbReference>
<keyword evidence="7" id="KW-0186">Copper</keyword>
<evidence type="ECO:0000256" key="7">
    <source>
        <dbReference type="ARBA" id="ARBA00023008"/>
    </source>
</evidence>
<accession>A0ABD1D8B5</accession>
<evidence type="ECO:0000256" key="2">
    <source>
        <dbReference type="ARBA" id="ARBA00004613"/>
    </source>
</evidence>
<dbReference type="Pfam" id="PF00372">
    <property type="entry name" value="Hemocyanin_M"/>
    <property type="match status" value="1"/>
</dbReference>
<reference evidence="12 13" key="1">
    <citation type="submission" date="2024-05" db="EMBL/GenBank/DDBJ databases">
        <title>Culex pipiens pipiens assembly and annotation.</title>
        <authorList>
            <person name="Alout H."/>
            <person name="Durand T."/>
        </authorList>
    </citation>
    <scope>NUCLEOTIDE SEQUENCE [LARGE SCALE GENOMIC DNA]</scope>
    <source>
        <strain evidence="12">HA-2024</strain>
        <tissue evidence="12">Whole body</tissue>
    </source>
</reference>
<dbReference type="GO" id="GO:0004097">
    <property type="term" value="F:catechol oxidase activity"/>
    <property type="evidence" value="ECO:0007669"/>
    <property type="project" value="UniProtKB-ARBA"/>
</dbReference>
<name>A0ABD1D8B5_CULPP</name>
<evidence type="ECO:0000256" key="9">
    <source>
        <dbReference type="ARBA" id="ARBA00023157"/>
    </source>
</evidence>
<keyword evidence="5" id="KW-0479">Metal-binding</keyword>
<dbReference type="PANTHER" id="PTHR11511:SF24">
    <property type="entry name" value="GH04080P"/>
    <property type="match status" value="1"/>
</dbReference>
<dbReference type="FunFam" id="1.10.1280.10:FF:000004">
    <property type="entry name" value="Hemocyanin subunit 2"/>
    <property type="match status" value="1"/>
</dbReference>
<dbReference type="Gene3D" id="2.60.40.1520">
    <property type="entry name" value="Hemocyanin, C-terminal domain"/>
    <property type="match status" value="1"/>
</dbReference>
<proteinExistence type="inferred from homology"/>
<evidence type="ECO:0000259" key="11">
    <source>
        <dbReference type="PROSITE" id="PS00498"/>
    </source>
</evidence>
<dbReference type="GO" id="GO:0004503">
    <property type="term" value="F:tyrosinase activity"/>
    <property type="evidence" value="ECO:0007669"/>
    <property type="project" value="UniProtKB-ARBA"/>
</dbReference>
<keyword evidence="9" id="KW-1015">Disulfide bond</keyword>
<dbReference type="PROSITE" id="PS00210">
    <property type="entry name" value="HEMOCYANIN_2"/>
    <property type="match status" value="1"/>
</dbReference>
<dbReference type="InterPro" id="IPR002227">
    <property type="entry name" value="Tyrosinase_Cu-bd"/>
</dbReference>
<keyword evidence="8" id="KW-0503">Monooxygenase</keyword>
<dbReference type="InterPro" id="IPR005204">
    <property type="entry name" value="Hemocyanin_N"/>
</dbReference>
<dbReference type="AlphaFoldDB" id="A0ABD1D8B5"/>
<organism evidence="12 13">
    <name type="scientific">Culex pipiens pipiens</name>
    <name type="common">Northern house mosquito</name>
    <dbReference type="NCBI Taxonomy" id="38569"/>
    <lineage>
        <taxon>Eukaryota</taxon>
        <taxon>Metazoa</taxon>
        <taxon>Ecdysozoa</taxon>
        <taxon>Arthropoda</taxon>
        <taxon>Hexapoda</taxon>
        <taxon>Insecta</taxon>
        <taxon>Pterygota</taxon>
        <taxon>Neoptera</taxon>
        <taxon>Endopterygota</taxon>
        <taxon>Diptera</taxon>
        <taxon>Nematocera</taxon>
        <taxon>Culicoidea</taxon>
        <taxon>Culicidae</taxon>
        <taxon>Culicinae</taxon>
        <taxon>Culicini</taxon>
        <taxon>Culex</taxon>
        <taxon>Culex</taxon>
    </lineage>
</organism>
<gene>
    <name evidence="12" type="ORF">pipiens_010930</name>
</gene>
<protein>
    <recommendedName>
        <fullName evidence="11">Tyrosinase copper-binding domain-containing protein</fullName>
    </recommendedName>
</protein>
<evidence type="ECO:0000313" key="13">
    <source>
        <dbReference type="Proteomes" id="UP001562425"/>
    </source>
</evidence>
<feature type="chain" id="PRO_5044869835" description="Tyrosinase copper-binding domain-containing protein" evidence="10">
    <location>
        <begin position="19"/>
        <end position="782"/>
    </location>
</feature>
<dbReference type="EMBL" id="JBEHCU010006957">
    <property type="protein sequence ID" value="KAL1395861.1"/>
    <property type="molecule type" value="Genomic_DNA"/>
</dbReference>
<evidence type="ECO:0000313" key="12">
    <source>
        <dbReference type="EMBL" id="KAL1395861.1"/>
    </source>
</evidence>
<dbReference type="PANTHER" id="PTHR11511">
    <property type="entry name" value="LARVAL STORAGE PROTEIN/PHENOLOXIDASE"/>
    <property type="match status" value="1"/>
</dbReference>
<keyword evidence="6" id="KW-0560">Oxidoreductase</keyword>
<dbReference type="InterPro" id="IPR005203">
    <property type="entry name" value="Hemocyanin_C"/>
</dbReference>
<evidence type="ECO:0000256" key="8">
    <source>
        <dbReference type="ARBA" id="ARBA00023033"/>
    </source>
</evidence>
<dbReference type="SUPFAM" id="SSF48050">
    <property type="entry name" value="Hemocyanin, N-terminal domain"/>
    <property type="match status" value="1"/>
</dbReference>
<dbReference type="Proteomes" id="UP001562425">
    <property type="component" value="Unassembled WGS sequence"/>
</dbReference>
<keyword evidence="13" id="KW-1185">Reference proteome</keyword>
<dbReference type="InterPro" id="IPR014756">
    <property type="entry name" value="Ig_E-set"/>
</dbReference>
<evidence type="ECO:0000256" key="10">
    <source>
        <dbReference type="SAM" id="SignalP"/>
    </source>
</evidence>
<dbReference type="PRINTS" id="PR00187">
    <property type="entry name" value="HAEMOCYANIN"/>
</dbReference>
<dbReference type="Gene3D" id="1.10.1280.10">
    <property type="entry name" value="Di-copper center containing domain from catechol oxidase"/>
    <property type="match status" value="1"/>
</dbReference>
<dbReference type="GO" id="GO:0005576">
    <property type="term" value="C:extracellular region"/>
    <property type="evidence" value="ECO:0007669"/>
    <property type="project" value="UniProtKB-SubCell"/>
</dbReference>
<dbReference type="GO" id="GO:0006582">
    <property type="term" value="P:melanin metabolic process"/>
    <property type="evidence" value="ECO:0007669"/>
    <property type="project" value="UniProtKB-ARBA"/>
</dbReference>
<dbReference type="Gene3D" id="1.20.1370.10">
    <property type="entry name" value="Hemocyanin, N-terminal domain"/>
    <property type="match status" value="1"/>
</dbReference>
<keyword evidence="10" id="KW-0732">Signal</keyword>
<dbReference type="FunFam" id="2.60.40.1520:FF:000001">
    <property type="entry name" value="Hemocyanin subunit 2"/>
    <property type="match status" value="1"/>
</dbReference>
<dbReference type="InterPro" id="IPR000896">
    <property type="entry name" value="Hemocyanin/hexamerin_mid_dom"/>
</dbReference>
<evidence type="ECO:0000256" key="4">
    <source>
        <dbReference type="ARBA" id="ARBA00022525"/>
    </source>
</evidence>
<dbReference type="PROSITE" id="PS00498">
    <property type="entry name" value="TYROSINASE_2"/>
    <property type="match status" value="1"/>
</dbReference>
<dbReference type="SUPFAM" id="SSF48056">
    <property type="entry name" value="Di-copper centre-containing domain"/>
    <property type="match status" value="1"/>
</dbReference>
<evidence type="ECO:0000256" key="3">
    <source>
        <dbReference type="ARBA" id="ARBA00009928"/>
    </source>
</evidence>
<feature type="domain" description="Tyrosinase copper-binding" evidence="11">
    <location>
        <begin position="490"/>
        <end position="501"/>
    </location>
</feature>
<dbReference type="InterPro" id="IPR008922">
    <property type="entry name" value="Di-copper_centre_dom_sf"/>
</dbReference>
<dbReference type="PROSITE" id="PS00209">
    <property type="entry name" value="HEMOCYANIN_1"/>
    <property type="match status" value="1"/>
</dbReference>
<dbReference type="Pfam" id="PF03723">
    <property type="entry name" value="Hemocyanin_C"/>
    <property type="match status" value="1"/>
</dbReference>
<keyword evidence="4" id="KW-0964">Secreted</keyword>
<feature type="signal peptide" evidence="10">
    <location>
        <begin position="1"/>
        <end position="18"/>
    </location>
</feature>
<comment type="caution">
    <text evidence="12">The sequence shown here is derived from an EMBL/GenBank/DDBJ whole genome shotgun (WGS) entry which is preliminary data.</text>
</comment>
<sequence>MKLTLVLLLVGLVCAVYAQDAAKDAAKDATDKVKTDVPDVKDAVTTPDPKDAAKGAEDAAGKAKDAAAKAKDDISGAAKKLGEGFKLATEWDIMTEASNLLALLQRPLEPTFLPKNDGKTVIDVPDDFLTDRYRPIGADLQSRFSNDAEQRIPVRSVSPPDLSFADGIDRRGAFSLFILKHRDAAAALINLFMSQPDVQSLMSVATFCRDRLNPVLFQYGLAVAIQHRPDTKDVNIPSIVSLFPDQFVDPAVFPKLREEGSVVQQANRMVIDIKQNFTASDREEEQRMAYFREDIGVNMHHWHWHLVYPGDGPDSVVKKDRRGELFFYMHSQLIARYNMDRFCNQLASVKNFTNFREAIPEAYFPKMLRSSNNRSYPGRHRNIALQDVNRIDNGTIVQVNDLERWRDRILEAIDQGFVLDNSGNRIPLDEQKGIDVLGDVVEASKLSPNQRLYGSLHNMGHNLIAYIHDPDYRYLEDYGVMGDVTTAMRDPFFYRWHGMIDGIFRRFKDQLTPYPADQLQFPGVTVNSVSVQLARANTPANVLLTYWQKSQVDLASGLDFGPEGNVFASFTHLQHAPFSFRVEVNNDSGAVKQGTLRIWIAPKVDERGTPLTFREQRQYFTEMDTSTVTLNPGVNTIVRRSDQSSVTIPYERTFRAVGTAATPKDENALAQFRFCGCGWPQHMLVPKGAPGPGVQFDIFAMVSDFSQDTVNQEFDPNAPCNDSHSFCGLRDKLYPDKRAMGYPFDRSTPATIATLQDFISPNSNMKSNTVQIKFSNTVIART</sequence>
<evidence type="ECO:0000256" key="1">
    <source>
        <dbReference type="ARBA" id="ARBA00001973"/>
    </source>
</evidence>